<dbReference type="Proteomes" id="UP000885750">
    <property type="component" value="Unassembled WGS sequence"/>
</dbReference>
<dbReference type="EMBL" id="DRMS01000223">
    <property type="protein sequence ID" value="HFC92322.1"/>
    <property type="molecule type" value="Genomic_DNA"/>
</dbReference>
<reference evidence="1" key="1">
    <citation type="journal article" date="2020" name="mSystems">
        <title>Genome- and Community-Level Interaction Insights into Carbon Utilization and Element Cycling Functions of Hydrothermarchaeota in Hydrothermal Sediment.</title>
        <authorList>
            <person name="Zhou Z."/>
            <person name="Liu Y."/>
            <person name="Xu W."/>
            <person name="Pan J."/>
            <person name="Luo Z.H."/>
            <person name="Li M."/>
        </authorList>
    </citation>
    <scope>NUCLEOTIDE SEQUENCE [LARGE SCALE GENOMIC DNA]</scope>
    <source>
        <strain evidence="1">HyVt-493</strain>
    </source>
</reference>
<sequence length="75" mass="8854">MPRLARTVFADIPHHITQRGNRREDVFFNDERKVSILRRNIEKGLPCGSDEFIENLEALAERTLKYRPYGRPTKN</sequence>
<proteinExistence type="predicted"/>
<protein>
    <recommendedName>
        <fullName evidence="2">Transposase</fullName>
    </recommendedName>
</protein>
<evidence type="ECO:0008006" key="2">
    <source>
        <dbReference type="Google" id="ProtNLM"/>
    </source>
</evidence>
<comment type="caution">
    <text evidence="1">The sequence shown here is derived from an EMBL/GenBank/DDBJ whole genome shotgun (WGS) entry which is preliminary data.</text>
</comment>
<gene>
    <name evidence="1" type="ORF">ENJ51_05860</name>
</gene>
<accession>A0A7V2SZE7</accession>
<name>A0A7V2SZE7_LEUMU</name>
<organism evidence="1">
    <name type="scientific">Leucothrix mucor</name>
    <dbReference type="NCBI Taxonomy" id="45248"/>
    <lineage>
        <taxon>Bacteria</taxon>
        <taxon>Pseudomonadati</taxon>
        <taxon>Pseudomonadota</taxon>
        <taxon>Gammaproteobacteria</taxon>
        <taxon>Thiotrichales</taxon>
        <taxon>Thiotrichaceae</taxon>
        <taxon>Leucothrix</taxon>
    </lineage>
</organism>
<dbReference type="AlphaFoldDB" id="A0A7V2SZE7"/>
<evidence type="ECO:0000313" key="1">
    <source>
        <dbReference type="EMBL" id="HFC92322.1"/>
    </source>
</evidence>